<gene>
    <name evidence="1" type="ORF">HGQ17_13910</name>
</gene>
<evidence type="ECO:0000313" key="1">
    <source>
        <dbReference type="EMBL" id="NLS11070.1"/>
    </source>
</evidence>
<name>A0A7X8TM22_9MICC</name>
<protein>
    <submittedName>
        <fullName evidence="1">Uncharacterized protein</fullName>
    </submittedName>
</protein>
<dbReference type="EMBL" id="JABAHY010000021">
    <property type="protein sequence ID" value="NLS11070.1"/>
    <property type="molecule type" value="Genomic_DNA"/>
</dbReference>
<dbReference type="AlphaFoldDB" id="A0A7X8TM22"/>
<dbReference type="Proteomes" id="UP000523139">
    <property type="component" value="Unassembled WGS sequence"/>
</dbReference>
<sequence>MSNSDGDPGEGRWWVMADSDEGVVAVVELMGVGLEDEDFQQLEDSLEFDPSVELDVSQLD</sequence>
<keyword evidence="2" id="KW-1185">Reference proteome</keyword>
<evidence type="ECO:0000313" key="2">
    <source>
        <dbReference type="Proteomes" id="UP000523139"/>
    </source>
</evidence>
<proteinExistence type="predicted"/>
<reference evidence="1 2" key="1">
    <citation type="submission" date="2020-04" db="EMBL/GenBank/DDBJ databases">
        <title>Nesterenkonia sp. nov., isolated from marine sediment.</title>
        <authorList>
            <person name="Zhang G."/>
        </authorList>
    </citation>
    <scope>NUCLEOTIDE SEQUENCE [LARGE SCALE GENOMIC DNA]</scope>
    <source>
        <strain evidence="1 2">MY13</strain>
    </source>
</reference>
<organism evidence="1 2">
    <name type="scientific">Nesterenkonia sedimenti</name>
    <dbReference type="NCBI Taxonomy" id="1463632"/>
    <lineage>
        <taxon>Bacteria</taxon>
        <taxon>Bacillati</taxon>
        <taxon>Actinomycetota</taxon>
        <taxon>Actinomycetes</taxon>
        <taxon>Micrococcales</taxon>
        <taxon>Micrococcaceae</taxon>
        <taxon>Nesterenkonia</taxon>
    </lineage>
</organism>
<dbReference type="RefSeq" id="WP_168888555.1">
    <property type="nucleotide sequence ID" value="NZ_JABAHY010000021.1"/>
</dbReference>
<accession>A0A7X8TM22</accession>
<comment type="caution">
    <text evidence="1">The sequence shown here is derived from an EMBL/GenBank/DDBJ whole genome shotgun (WGS) entry which is preliminary data.</text>
</comment>